<reference evidence="1" key="1">
    <citation type="submission" date="2020-05" db="EMBL/GenBank/DDBJ databases">
        <title>Large-scale comparative analyses of tick genomes elucidate their genetic diversity and vector capacities.</title>
        <authorList>
            <person name="Jia N."/>
            <person name="Wang J."/>
            <person name="Shi W."/>
            <person name="Du L."/>
            <person name="Sun Y."/>
            <person name="Zhan W."/>
            <person name="Jiang J."/>
            <person name="Wang Q."/>
            <person name="Zhang B."/>
            <person name="Ji P."/>
            <person name="Sakyi L.B."/>
            <person name="Cui X."/>
            <person name="Yuan T."/>
            <person name="Jiang B."/>
            <person name="Yang W."/>
            <person name="Lam T.T.-Y."/>
            <person name="Chang Q."/>
            <person name="Ding S."/>
            <person name="Wang X."/>
            <person name="Zhu J."/>
            <person name="Ruan X."/>
            <person name="Zhao L."/>
            <person name="Wei J."/>
            <person name="Que T."/>
            <person name="Du C."/>
            <person name="Cheng J."/>
            <person name="Dai P."/>
            <person name="Han X."/>
            <person name="Huang E."/>
            <person name="Gao Y."/>
            <person name="Liu J."/>
            <person name="Shao H."/>
            <person name="Ye R."/>
            <person name="Li L."/>
            <person name="Wei W."/>
            <person name="Wang X."/>
            <person name="Wang C."/>
            <person name="Yang T."/>
            <person name="Huo Q."/>
            <person name="Li W."/>
            <person name="Guo W."/>
            <person name="Chen H."/>
            <person name="Zhou L."/>
            <person name="Ni X."/>
            <person name="Tian J."/>
            <person name="Zhou Y."/>
            <person name="Sheng Y."/>
            <person name="Liu T."/>
            <person name="Pan Y."/>
            <person name="Xia L."/>
            <person name="Li J."/>
            <person name="Zhao F."/>
            <person name="Cao W."/>
        </authorList>
    </citation>
    <scope>NUCLEOTIDE SEQUENCE</scope>
    <source>
        <strain evidence="1">Hyas-2018</strain>
    </source>
</reference>
<sequence length="70" mass="7588">MPPRPTPHIVKPGGALRFGQPSRGGLFKSGQLHKEPFAVVGTPVQADRVLIGRENAPHASFDSNEHRNSH</sequence>
<keyword evidence="2" id="KW-1185">Reference proteome</keyword>
<comment type="caution">
    <text evidence="1">The sequence shown here is derived from an EMBL/GenBank/DDBJ whole genome shotgun (WGS) entry which is preliminary data.</text>
</comment>
<evidence type="ECO:0000313" key="1">
    <source>
        <dbReference type="EMBL" id="KAH6940825.1"/>
    </source>
</evidence>
<accession>A0ACB7T1M2</accession>
<evidence type="ECO:0000313" key="2">
    <source>
        <dbReference type="Proteomes" id="UP000821845"/>
    </source>
</evidence>
<dbReference type="EMBL" id="CM023491">
    <property type="protein sequence ID" value="KAH6940825.1"/>
    <property type="molecule type" value="Genomic_DNA"/>
</dbReference>
<proteinExistence type="predicted"/>
<dbReference type="Proteomes" id="UP000821845">
    <property type="component" value="Chromosome 11"/>
</dbReference>
<organism evidence="1 2">
    <name type="scientific">Hyalomma asiaticum</name>
    <name type="common">Tick</name>
    <dbReference type="NCBI Taxonomy" id="266040"/>
    <lineage>
        <taxon>Eukaryota</taxon>
        <taxon>Metazoa</taxon>
        <taxon>Ecdysozoa</taxon>
        <taxon>Arthropoda</taxon>
        <taxon>Chelicerata</taxon>
        <taxon>Arachnida</taxon>
        <taxon>Acari</taxon>
        <taxon>Parasitiformes</taxon>
        <taxon>Ixodida</taxon>
        <taxon>Ixodoidea</taxon>
        <taxon>Ixodidae</taxon>
        <taxon>Hyalomminae</taxon>
        <taxon>Hyalomma</taxon>
    </lineage>
</organism>
<gene>
    <name evidence="1" type="ORF">HPB50_007950</name>
</gene>
<protein>
    <submittedName>
        <fullName evidence="1">Uncharacterized protein</fullName>
    </submittedName>
</protein>
<name>A0ACB7T1M2_HYAAI</name>